<dbReference type="EMBL" id="JAKOGI010002329">
    <property type="protein sequence ID" value="KAJ8422240.1"/>
    <property type="molecule type" value="Genomic_DNA"/>
</dbReference>
<dbReference type="OrthoDB" id="1837350at2759"/>
<reference evidence="1" key="1">
    <citation type="submission" date="2022-04" db="EMBL/GenBank/DDBJ databases">
        <title>Carnegiea gigantea Genome sequencing and assembly v2.</title>
        <authorList>
            <person name="Copetti D."/>
            <person name="Sanderson M.J."/>
            <person name="Burquez A."/>
            <person name="Wojciechowski M.F."/>
        </authorList>
    </citation>
    <scope>NUCLEOTIDE SEQUENCE</scope>
    <source>
        <strain evidence="1">SGP5-SGP5p</strain>
        <tissue evidence="1">Aerial part</tissue>
    </source>
</reference>
<evidence type="ECO:0000313" key="2">
    <source>
        <dbReference type="Proteomes" id="UP001153076"/>
    </source>
</evidence>
<sequence>MSAGIAACIPSPLYAFFVWSLNDGAMMNNSKSKYIRLPCEFPSCKREQWLPGLCCKLTHVSKDDTQNGLQYQGVVVDQPSLSEDFWGTSTDYLPGLSQRSISSLSQSNLSFNSDIGFACTNSRGEFANHDKYLNIYSLCLWKQTRLQWLGAKTRAQSNQAEGTTIIKMPPMAAYLTQDSISDALSRWE</sequence>
<dbReference type="AlphaFoldDB" id="A0A9Q1JL09"/>
<evidence type="ECO:0000313" key="1">
    <source>
        <dbReference type="EMBL" id="KAJ8422240.1"/>
    </source>
</evidence>
<name>A0A9Q1JL09_9CARY</name>
<keyword evidence="2" id="KW-1185">Reference proteome</keyword>
<dbReference type="PANTHER" id="PTHR33373:SF13">
    <property type="entry name" value="DUF4050 DOMAIN-CONTAINING PROTEIN"/>
    <property type="match status" value="1"/>
</dbReference>
<gene>
    <name evidence="1" type="ORF">Cgig2_033644</name>
</gene>
<protein>
    <submittedName>
        <fullName evidence="1">Uncharacterized protein</fullName>
    </submittedName>
</protein>
<accession>A0A9Q1JL09</accession>
<dbReference type="PANTHER" id="PTHR33373">
    <property type="entry name" value="OS07G0479600 PROTEIN"/>
    <property type="match status" value="1"/>
</dbReference>
<dbReference type="Proteomes" id="UP001153076">
    <property type="component" value="Unassembled WGS sequence"/>
</dbReference>
<proteinExistence type="predicted"/>
<comment type="caution">
    <text evidence="1">The sequence shown here is derived from an EMBL/GenBank/DDBJ whole genome shotgun (WGS) entry which is preliminary data.</text>
</comment>
<organism evidence="1 2">
    <name type="scientific">Carnegiea gigantea</name>
    <dbReference type="NCBI Taxonomy" id="171969"/>
    <lineage>
        <taxon>Eukaryota</taxon>
        <taxon>Viridiplantae</taxon>
        <taxon>Streptophyta</taxon>
        <taxon>Embryophyta</taxon>
        <taxon>Tracheophyta</taxon>
        <taxon>Spermatophyta</taxon>
        <taxon>Magnoliopsida</taxon>
        <taxon>eudicotyledons</taxon>
        <taxon>Gunneridae</taxon>
        <taxon>Pentapetalae</taxon>
        <taxon>Caryophyllales</taxon>
        <taxon>Cactineae</taxon>
        <taxon>Cactaceae</taxon>
        <taxon>Cactoideae</taxon>
        <taxon>Echinocereeae</taxon>
        <taxon>Carnegiea</taxon>
    </lineage>
</organism>